<dbReference type="InterPro" id="IPR023393">
    <property type="entry name" value="START-like_dom_sf"/>
</dbReference>
<evidence type="ECO:0000259" key="3">
    <source>
        <dbReference type="Pfam" id="PF01370"/>
    </source>
</evidence>
<dbReference type="InterPro" id="IPR036291">
    <property type="entry name" value="NAD(P)-bd_dom_sf"/>
</dbReference>
<reference evidence="5 6" key="1">
    <citation type="submission" date="2015-03" db="EMBL/GenBank/DDBJ databases">
        <authorList>
            <person name="Murphy D."/>
        </authorList>
    </citation>
    <scope>NUCLEOTIDE SEQUENCE [LARGE SCALE GENOMIC DNA]</scope>
    <source>
        <strain evidence="5 6">D16</strain>
    </source>
</reference>
<dbReference type="EMBL" id="CTEF01000003">
    <property type="protein sequence ID" value="CQD19544.1"/>
    <property type="molecule type" value="Genomic_DNA"/>
</dbReference>
<dbReference type="CDD" id="cd07820">
    <property type="entry name" value="SRPBCC_3"/>
    <property type="match status" value="1"/>
</dbReference>
<feature type="domain" description="NAD-dependent epimerase/dehydratase" evidence="3">
    <location>
        <begin position="155"/>
        <end position="361"/>
    </location>
</feature>
<accession>A0A0U1DN02</accession>
<evidence type="ECO:0000259" key="4">
    <source>
        <dbReference type="Pfam" id="PF08338"/>
    </source>
</evidence>
<protein>
    <submittedName>
        <fullName evidence="5">Nucleoside-diphosphate sugar epimerase</fullName>
    </submittedName>
</protein>
<sequence length="533" mass="57839">MGLVYSSIIDAPQDTVFNWHSRPGAFTRLSPPWQPMKLVSEAASLRDGRAELVLPGGLRWIAQHQADAYDPPRRFVDQIASGGPASLPAALAVRWKHIHEFDAIDAARTRMTDRVETPVPGRFLRPMFAYRHRQLADDLAAHQQARARGLAPLTIAVTGASGLVGSALTAFLSTGGHRVIRLVRHATVEPHERQWNPEDPDPELLIGVDAVIHLAGASIAGRFTEGHRRAIRDSRIEPTRRLAELIADTDPGPQVVVGASAVGFYGYDRGDEVLTESSERGDGFLADVVTDWEDALAPAEQSGTRAVHIRTGIVQSPSGGTLRLLRPLFAAGLGGRIGDGQQWLPWIGIDDLVDICHRALWDTQLSGPVNAVAPEPVRNADYTETLGRVLHRPTILPVPTLGPRLLLGDQGARELACASQRAVPAVLAAADHRFRHPQLDHRCAHVFPDRGPGARDPAACRSGPIRTARSRTPGWRSRVPAEGRPVPAAGVPPSRDPPAQARDQALGGPPWPGLPRPVRRRRRSSPRSRASLR</sequence>
<dbReference type="PANTHER" id="PTHR11092">
    <property type="entry name" value="SUGAR NUCLEOTIDE EPIMERASE RELATED"/>
    <property type="match status" value="1"/>
</dbReference>
<dbReference type="Proteomes" id="UP000182227">
    <property type="component" value="Unassembled WGS sequence"/>
</dbReference>
<gene>
    <name evidence="5" type="ORF">BN970_04437</name>
</gene>
<comment type="similarity">
    <text evidence="1">Belongs to the NAD(P)-dependent epimerase/dehydratase family. SDR39U1 subfamily.</text>
</comment>
<dbReference type="Gene3D" id="3.30.530.20">
    <property type="match status" value="1"/>
</dbReference>
<evidence type="ECO:0000313" key="5">
    <source>
        <dbReference type="EMBL" id="CQD19544.1"/>
    </source>
</evidence>
<dbReference type="InterPro" id="IPR010099">
    <property type="entry name" value="SDR39U1"/>
</dbReference>
<dbReference type="Gene3D" id="3.40.50.720">
    <property type="entry name" value="NAD(P)-binding Rossmann-like Domain"/>
    <property type="match status" value="1"/>
</dbReference>
<organism evidence="5 6">
    <name type="scientific">Mycolicibacterium conceptionense</name>
    <dbReference type="NCBI Taxonomy" id="451644"/>
    <lineage>
        <taxon>Bacteria</taxon>
        <taxon>Bacillati</taxon>
        <taxon>Actinomycetota</taxon>
        <taxon>Actinomycetes</taxon>
        <taxon>Mycobacteriales</taxon>
        <taxon>Mycobacteriaceae</taxon>
        <taxon>Mycolicibacterium</taxon>
    </lineage>
</organism>
<evidence type="ECO:0000256" key="1">
    <source>
        <dbReference type="ARBA" id="ARBA00009353"/>
    </source>
</evidence>
<dbReference type="InterPro" id="IPR001509">
    <property type="entry name" value="Epimerase_deHydtase"/>
</dbReference>
<dbReference type="SUPFAM" id="SSF55961">
    <property type="entry name" value="Bet v1-like"/>
    <property type="match status" value="1"/>
</dbReference>
<dbReference type="NCBIfam" id="TIGR01777">
    <property type="entry name" value="yfcH"/>
    <property type="match status" value="1"/>
</dbReference>
<evidence type="ECO:0000313" key="6">
    <source>
        <dbReference type="Proteomes" id="UP000182227"/>
    </source>
</evidence>
<feature type="region of interest" description="Disordered" evidence="2">
    <location>
        <begin position="447"/>
        <end position="533"/>
    </location>
</feature>
<name>A0A0U1DN02_9MYCO</name>
<dbReference type="SUPFAM" id="SSF51735">
    <property type="entry name" value="NAD(P)-binding Rossmann-fold domains"/>
    <property type="match status" value="1"/>
</dbReference>
<dbReference type="PANTHER" id="PTHR11092:SF0">
    <property type="entry name" value="EPIMERASE FAMILY PROTEIN SDR39U1"/>
    <property type="match status" value="1"/>
</dbReference>
<dbReference type="InterPro" id="IPR013549">
    <property type="entry name" value="DUF1731"/>
</dbReference>
<dbReference type="Pfam" id="PF01370">
    <property type="entry name" value="Epimerase"/>
    <property type="match status" value="1"/>
</dbReference>
<evidence type="ECO:0000256" key="2">
    <source>
        <dbReference type="SAM" id="MobiDB-lite"/>
    </source>
</evidence>
<dbReference type="Pfam" id="PF08338">
    <property type="entry name" value="DUF1731"/>
    <property type="match status" value="1"/>
</dbReference>
<feature type="domain" description="DUF1731" evidence="4">
    <location>
        <begin position="398"/>
        <end position="445"/>
    </location>
</feature>
<feature type="compositionally biased region" description="Basic residues" evidence="2">
    <location>
        <begin position="517"/>
        <end position="533"/>
    </location>
</feature>
<proteinExistence type="inferred from homology"/>
<dbReference type="AlphaFoldDB" id="A0A0U1DN02"/>